<dbReference type="EMBL" id="JACCCW010000001">
    <property type="protein sequence ID" value="NYF78342.1"/>
    <property type="molecule type" value="Genomic_DNA"/>
</dbReference>
<name>A0A7Y9TJJ6_9BACT</name>
<comment type="caution">
    <text evidence="1">The sequence shown here is derived from an EMBL/GenBank/DDBJ whole genome shotgun (WGS) entry which is preliminary data.</text>
</comment>
<keyword evidence="2" id="KW-1185">Reference proteome</keyword>
<evidence type="ECO:0000313" key="1">
    <source>
        <dbReference type="EMBL" id="NYF78342.1"/>
    </source>
</evidence>
<dbReference type="Pfam" id="PF10009">
    <property type="entry name" value="DUF2252"/>
    <property type="match status" value="1"/>
</dbReference>
<protein>
    <submittedName>
        <fullName evidence="1">Uncharacterized protein (DUF2252 family)</fullName>
    </submittedName>
</protein>
<organism evidence="1 2">
    <name type="scientific">Granulicella arctica</name>
    <dbReference type="NCBI Taxonomy" id="940613"/>
    <lineage>
        <taxon>Bacteria</taxon>
        <taxon>Pseudomonadati</taxon>
        <taxon>Acidobacteriota</taxon>
        <taxon>Terriglobia</taxon>
        <taxon>Terriglobales</taxon>
        <taxon>Acidobacteriaceae</taxon>
        <taxon>Granulicella</taxon>
    </lineage>
</organism>
<dbReference type="PANTHER" id="PTHR39441">
    <property type="entry name" value="DUF2252 DOMAIN-CONTAINING PROTEIN"/>
    <property type="match status" value="1"/>
</dbReference>
<dbReference type="AlphaFoldDB" id="A0A7Y9TJJ6"/>
<sequence>MKKQTTIHEPFARGESRRKRVARSDLGGWNRKLRERDPLQLLDESMQGRVRSLISLKYQRMSASPFGFFRGAAPVMAYDLSLSAHTGIVNQLCGDAHVQNLGAYCGIDGRLIFDINDFDETIRGPFEWDVKRMATSILLAGEQAKVKGSDCRGAAQAFLDSYCRLMKRLSLLPILDVARFQVHRLEAMTPILKILLQAERATPLHSRDQLTEITRAGRIFRSNPPVLWRVRGDERRAALASLDRYRKTLLPERQHFLAQFRPIDVAFKVVGTGSVGLRDYCVYLEGNGPDDPLFLQIKEETASAYAPYLQKSASPEMHNGQRVADGQRALQLQSDPFLGWTSFGRRDYLVRQLNDHKASLDVTTLNTTGLIEYAQVCGEMLARGHARSGDAREVVGYLGGGKRFKAAILEFASAYADQTTEDWKALLAHQHKKKR</sequence>
<dbReference type="RefSeq" id="WP_179487674.1">
    <property type="nucleotide sequence ID" value="NZ_JACCCW010000001.1"/>
</dbReference>
<dbReference type="Proteomes" id="UP000589520">
    <property type="component" value="Unassembled WGS sequence"/>
</dbReference>
<evidence type="ECO:0000313" key="2">
    <source>
        <dbReference type="Proteomes" id="UP000589520"/>
    </source>
</evidence>
<proteinExistence type="predicted"/>
<accession>A0A7Y9TJJ6</accession>
<reference evidence="1 2" key="1">
    <citation type="submission" date="2020-07" db="EMBL/GenBank/DDBJ databases">
        <title>Genomic Encyclopedia of Type Strains, Phase IV (KMG-V): Genome sequencing to study the core and pangenomes of soil and plant-associated prokaryotes.</title>
        <authorList>
            <person name="Whitman W."/>
        </authorList>
    </citation>
    <scope>NUCLEOTIDE SEQUENCE [LARGE SCALE GENOMIC DNA]</scope>
    <source>
        <strain evidence="1 2">X4EP2</strain>
    </source>
</reference>
<dbReference type="PANTHER" id="PTHR39441:SF1">
    <property type="entry name" value="DUF2252 DOMAIN-CONTAINING PROTEIN"/>
    <property type="match status" value="1"/>
</dbReference>
<gene>
    <name evidence="1" type="ORF">HDF17_000629</name>
</gene>
<dbReference type="InterPro" id="IPR018721">
    <property type="entry name" value="DUF2252"/>
</dbReference>